<feature type="transmembrane region" description="Helical" evidence="1">
    <location>
        <begin position="70"/>
        <end position="94"/>
    </location>
</feature>
<keyword evidence="1" id="KW-0812">Transmembrane</keyword>
<dbReference type="AlphaFoldDB" id="A0A832T003"/>
<comment type="caution">
    <text evidence="2">The sequence shown here is derived from an EMBL/GenBank/DDBJ whole genome shotgun (WGS) entry which is preliminary data.</text>
</comment>
<keyword evidence="1" id="KW-1133">Transmembrane helix</keyword>
<dbReference type="RefSeq" id="WP_010978729.1">
    <property type="nucleotide sequence ID" value="NZ_BAABQO010000012.1"/>
</dbReference>
<reference evidence="2" key="1">
    <citation type="journal article" date="2020" name="bioRxiv">
        <title>A rank-normalized archaeal taxonomy based on genome phylogeny resolves widespread incomplete and uneven classifications.</title>
        <authorList>
            <person name="Rinke C."/>
            <person name="Chuvochina M."/>
            <person name="Mussig A.J."/>
            <person name="Chaumeil P.-A."/>
            <person name="Waite D.W."/>
            <person name="Whitman W.B."/>
            <person name="Parks D.H."/>
            <person name="Hugenholtz P."/>
        </authorList>
    </citation>
    <scope>NUCLEOTIDE SEQUENCE</scope>
    <source>
        <strain evidence="2">UBA8838</strain>
    </source>
</reference>
<feature type="transmembrane region" description="Helical" evidence="1">
    <location>
        <begin position="100"/>
        <end position="117"/>
    </location>
</feature>
<feature type="transmembrane region" description="Helical" evidence="1">
    <location>
        <begin position="168"/>
        <end position="186"/>
    </location>
</feature>
<name>A0A832T003_9CREN</name>
<gene>
    <name evidence="2" type="ORF">HA332_00070</name>
</gene>
<proteinExistence type="predicted"/>
<evidence type="ECO:0000256" key="1">
    <source>
        <dbReference type="SAM" id="Phobius"/>
    </source>
</evidence>
<protein>
    <submittedName>
        <fullName evidence="2">Uncharacterized protein</fullName>
    </submittedName>
</protein>
<dbReference type="Proteomes" id="UP000646844">
    <property type="component" value="Unassembled WGS sequence"/>
</dbReference>
<accession>A0A832T003</accession>
<organism evidence="2 3">
    <name type="scientific">Sulfurisphaera tokodaii</name>
    <dbReference type="NCBI Taxonomy" id="111955"/>
    <lineage>
        <taxon>Archaea</taxon>
        <taxon>Thermoproteota</taxon>
        <taxon>Thermoprotei</taxon>
        <taxon>Sulfolobales</taxon>
        <taxon>Sulfolobaceae</taxon>
        <taxon>Sulfurisphaera</taxon>
    </lineage>
</organism>
<keyword evidence="1" id="KW-0472">Membrane</keyword>
<evidence type="ECO:0000313" key="2">
    <source>
        <dbReference type="EMBL" id="HII72822.1"/>
    </source>
</evidence>
<sequence>MESRRRRNDAAYFLIILTYVLAVVSHPSLISLIFLPVMILHAFTIDLILPKVLSRKIGAKDIAILAVNTIPYIYFFTLLILIPALAFLLSIILSYTKSKILPQLIGTVGISLLYLPLVQIFGGINIVDIGVYLVWTTYTLTEAIYVEYKLPYRKVSIKQLRASWLTSLLINVISIIIFPLFVLPLIEPTIRFMKPGEKLKAASQIKELGRKGLKRTILVFSLLLAIILIHLLIF</sequence>
<evidence type="ECO:0000313" key="3">
    <source>
        <dbReference type="Proteomes" id="UP000646844"/>
    </source>
</evidence>
<dbReference type="EMBL" id="DUJO01000002">
    <property type="protein sequence ID" value="HII72822.1"/>
    <property type="molecule type" value="Genomic_DNA"/>
</dbReference>
<feature type="transmembrane region" description="Helical" evidence="1">
    <location>
        <begin position="216"/>
        <end position="233"/>
    </location>
</feature>
<dbReference type="GeneID" id="1458696"/>
<dbReference type="OMA" id="IPYLGIW"/>